<gene>
    <name evidence="1" type="ORF">CR201_G0015948</name>
</gene>
<organism evidence="1">
    <name type="scientific">Pongo abelii</name>
    <name type="common">Sumatran orangutan</name>
    <name type="synonym">Pongo pygmaeus abelii</name>
    <dbReference type="NCBI Taxonomy" id="9601"/>
    <lineage>
        <taxon>Eukaryota</taxon>
        <taxon>Metazoa</taxon>
        <taxon>Chordata</taxon>
        <taxon>Craniata</taxon>
        <taxon>Vertebrata</taxon>
        <taxon>Euteleostomi</taxon>
        <taxon>Mammalia</taxon>
        <taxon>Eutheria</taxon>
        <taxon>Euarchontoglires</taxon>
        <taxon>Primates</taxon>
        <taxon>Haplorrhini</taxon>
        <taxon>Catarrhini</taxon>
        <taxon>Hominidae</taxon>
        <taxon>Pongo</taxon>
    </lineage>
</organism>
<dbReference type="EMBL" id="NDHI03003409">
    <property type="protein sequence ID" value="PNJ60656.1"/>
    <property type="molecule type" value="Genomic_DNA"/>
</dbReference>
<dbReference type="AlphaFoldDB" id="A0A2J8VT49"/>
<feature type="non-terminal residue" evidence="1">
    <location>
        <position position="46"/>
    </location>
</feature>
<evidence type="ECO:0000313" key="1">
    <source>
        <dbReference type="EMBL" id="PNJ60656.1"/>
    </source>
</evidence>
<reference evidence="1" key="1">
    <citation type="submission" date="2017-12" db="EMBL/GenBank/DDBJ databases">
        <title>High-resolution comparative analysis of great ape genomes.</title>
        <authorList>
            <person name="Pollen A."/>
            <person name="Hastie A."/>
            <person name="Hormozdiari F."/>
            <person name="Dougherty M."/>
            <person name="Liu R."/>
            <person name="Chaisson M."/>
            <person name="Hoppe E."/>
            <person name="Hill C."/>
            <person name="Pang A."/>
            <person name="Hillier L."/>
            <person name="Baker C."/>
            <person name="Armstrong J."/>
            <person name="Shendure J."/>
            <person name="Paten B."/>
            <person name="Wilson R."/>
            <person name="Chao H."/>
            <person name="Schneider V."/>
            <person name="Ventura M."/>
            <person name="Kronenberg Z."/>
            <person name="Murali S."/>
            <person name="Gordon D."/>
            <person name="Cantsilieris S."/>
            <person name="Munson K."/>
            <person name="Nelson B."/>
            <person name="Raja A."/>
            <person name="Underwood J."/>
            <person name="Diekhans M."/>
            <person name="Fiddes I."/>
            <person name="Haussler D."/>
            <person name="Eichler E."/>
        </authorList>
    </citation>
    <scope>NUCLEOTIDE SEQUENCE [LARGE SCALE GENOMIC DNA]</scope>
    <source>
        <strain evidence="1">Susie</strain>
    </source>
</reference>
<accession>A0A2J8VT49</accession>
<comment type="caution">
    <text evidence="1">The sequence shown here is derived from an EMBL/GenBank/DDBJ whole genome shotgun (WGS) entry which is preliminary data.</text>
</comment>
<name>A0A2J8VT49_PONAB</name>
<proteinExistence type="predicted"/>
<sequence>MGPRGAASLLRGPGPRLLLLSVVLPLLLLLLLLTPPVSGAGASQPP</sequence>
<protein>
    <submittedName>
        <fullName evidence="1">ARSB isoform 3</fullName>
    </submittedName>
</protein>